<organism evidence="3 4">
    <name type="scientific">Dokdonella soli</name>
    <dbReference type="NCBI Taxonomy" id="529810"/>
    <lineage>
        <taxon>Bacteria</taxon>
        <taxon>Pseudomonadati</taxon>
        <taxon>Pseudomonadota</taxon>
        <taxon>Gammaproteobacteria</taxon>
        <taxon>Lysobacterales</taxon>
        <taxon>Rhodanobacteraceae</taxon>
        <taxon>Dokdonella</taxon>
    </lineage>
</organism>
<comment type="caution">
    <text evidence="3">The sequence shown here is derived from an EMBL/GenBank/DDBJ whole genome shotgun (WGS) entry which is preliminary data.</text>
</comment>
<feature type="domain" description="EamA" evidence="2">
    <location>
        <begin position="154"/>
        <end position="290"/>
    </location>
</feature>
<keyword evidence="1" id="KW-0812">Transmembrane</keyword>
<feature type="transmembrane region" description="Helical" evidence="1">
    <location>
        <begin position="250"/>
        <end position="269"/>
    </location>
</feature>
<keyword evidence="1" id="KW-1133">Transmembrane helix</keyword>
<evidence type="ECO:0000259" key="2">
    <source>
        <dbReference type="Pfam" id="PF00892"/>
    </source>
</evidence>
<protein>
    <submittedName>
        <fullName evidence="3">DMT family transporter</fullName>
    </submittedName>
</protein>
<name>A0ABN1IYD0_9GAMM</name>
<dbReference type="Proteomes" id="UP001501523">
    <property type="component" value="Unassembled WGS sequence"/>
</dbReference>
<feature type="transmembrane region" description="Helical" evidence="1">
    <location>
        <begin position="275"/>
        <end position="293"/>
    </location>
</feature>
<feature type="transmembrane region" description="Helical" evidence="1">
    <location>
        <begin position="70"/>
        <end position="87"/>
    </location>
</feature>
<dbReference type="Pfam" id="PF00892">
    <property type="entry name" value="EamA"/>
    <property type="match status" value="2"/>
</dbReference>
<dbReference type="PANTHER" id="PTHR22911:SF102">
    <property type="entry name" value="MEMBRANE PROTEIN"/>
    <property type="match status" value="1"/>
</dbReference>
<gene>
    <name evidence="3" type="ORF">GCM10009105_36150</name>
</gene>
<evidence type="ECO:0000313" key="3">
    <source>
        <dbReference type="EMBL" id="GAA0723869.1"/>
    </source>
</evidence>
<feature type="transmembrane region" description="Helical" evidence="1">
    <location>
        <begin position="12"/>
        <end position="35"/>
    </location>
</feature>
<dbReference type="SUPFAM" id="SSF103481">
    <property type="entry name" value="Multidrug resistance efflux transporter EmrE"/>
    <property type="match status" value="2"/>
</dbReference>
<proteinExistence type="predicted"/>
<feature type="transmembrane region" description="Helical" evidence="1">
    <location>
        <begin position="219"/>
        <end position="238"/>
    </location>
</feature>
<dbReference type="PANTHER" id="PTHR22911">
    <property type="entry name" value="ACYL-MALONYL CONDENSING ENZYME-RELATED"/>
    <property type="match status" value="1"/>
</dbReference>
<dbReference type="EMBL" id="BAAAEU010000027">
    <property type="protein sequence ID" value="GAA0723869.1"/>
    <property type="molecule type" value="Genomic_DNA"/>
</dbReference>
<feature type="transmembrane region" description="Helical" evidence="1">
    <location>
        <begin position="184"/>
        <end position="207"/>
    </location>
</feature>
<evidence type="ECO:0000313" key="4">
    <source>
        <dbReference type="Proteomes" id="UP001501523"/>
    </source>
</evidence>
<feature type="transmembrane region" description="Helical" evidence="1">
    <location>
        <begin position="93"/>
        <end position="115"/>
    </location>
</feature>
<dbReference type="InterPro" id="IPR000620">
    <property type="entry name" value="EamA_dom"/>
</dbReference>
<feature type="domain" description="EamA" evidence="2">
    <location>
        <begin position="12"/>
        <end position="141"/>
    </location>
</feature>
<sequence>MRAADSELPRAALLQMITGAAAISTTSLFVKWAHVGPTMSAFYRMAFGGLMLLVGLIALRQWRRVRLVELGWLIVPGAAFAVDLMLWHRSILYVGPGLATLLGNFQVFLMALAGFVLYREKLGWLFLAGIALAFLGLYLLVGLDWSAVGAQYQLGVVLGIVTGFAYAVYMLSTRHAQRGGHVRLAPAQLLCVSSLLSAAMLGLAALAEGESFVIPDVQSHVALIGLAFFGQVLGWVLLTRAMPQLPASLIGLLLLLQPALSFVFDVILFARPTRATDWIGVALSLVGIFVGSYRPGARKPQVETTGAAEPD</sequence>
<accession>A0ABN1IYD0</accession>
<keyword evidence="4" id="KW-1185">Reference proteome</keyword>
<feature type="transmembrane region" description="Helical" evidence="1">
    <location>
        <begin position="152"/>
        <end position="172"/>
    </location>
</feature>
<feature type="transmembrane region" description="Helical" evidence="1">
    <location>
        <begin position="122"/>
        <end position="140"/>
    </location>
</feature>
<keyword evidence="1" id="KW-0472">Membrane</keyword>
<evidence type="ECO:0000256" key="1">
    <source>
        <dbReference type="SAM" id="Phobius"/>
    </source>
</evidence>
<reference evidence="3 4" key="1">
    <citation type="journal article" date="2019" name="Int. J. Syst. Evol. Microbiol.">
        <title>The Global Catalogue of Microorganisms (GCM) 10K type strain sequencing project: providing services to taxonomists for standard genome sequencing and annotation.</title>
        <authorList>
            <consortium name="The Broad Institute Genomics Platform"/>
            <consortium name="The Broad Institute Genome Sequencing Center for Infectious Disease"/>
            <person name="Wu L."/>
            <person name="Ma J."/>
        </authorList>
    </citation>
    <scope>NUCLEOTIDE SEQUENCE [LARGE SCALE GENOMIC DNA]</scope>
    <source>
        <strain evidence="3 4">JCM 15421</strain>
    </source>
</reference>
<dbReference type="InterPro" id="IPR037185">
    <property type="entry name" value="EmrE-like"/>
</dbReference>
<dbReference type="RefSeq" id="WP_343793820.1">
    <property type="nucleotide sequence ID" value="NZ_BAAAEU010000027.1"/>
</dbReference>
<feature type="transmembrane region" description="Helical" evidence="1">
    <location>
        <begin position="41"/>
        <end position="58"/>
    </location>
</feature>